<evidence type="ECO:0008006" key="3">
    <source>
        <dbReference type="Google" id="ProtNLM"/>
    </source>
</evidence>
<evidence type="ECO:0000313" key="2">
    <source>
        <dbReference type="Proteomes" id="UP001158730"/>
    </source>
</evidence>
<dbReference type="EMBL" id="JAOBYN010000003">
    <property type="protein sequence ID" value="MDH1054040.1"/>
    <property type="molecule type" value="Genomic_DNA"/>
</dbReference>
<proteinExistence type="predicted"/>
<evidence type="ECO:0000313" key="1">
    <source>
        <dbReference type="EMBL" id="MDH1054040.1"/>
    </source>
</evidence>
<comment type="caution">
    <text evidence="1">The sequence shown here is derived from an EMBL/GenBank/DDBJ whole genome shotgun (WGS) entry which is preliminary data.</text>
</comment>
<gene>
    <name evidence="1" type="ORF">N5C05_04600</name>
</gene>
<dbReference type="Gene3D" id="1.10.30.50">
    <property type="match status" value="1"/>
</dbReference>
<dbReference type="AlphaFoldDB" id="A0AA42MZP3"/>
<protein>
    <recommendedName>
        <fullName evidence="3">HNH endonuclease</fullName>
    </recommendedName>
</protein>
<reference evidence="1" key="1">
    <citation type="submission" date="2022-09" db="EMBL/GenBank/DDBJ databases">
        <title>Intensive care unit water sources are persistently colonized with multi-drug resistant bacteria and are the site of extensive horizontal gene transfer of antibiotic resistance genes.</title>
        <authorList>
            <person name="Diorio-Toth L."/>
        </authorList>
    </citation>
    <scope>NUCLEOTIDE SEQUENCE</scope>
    <source>
        <strain evidence="1">GD03990</strain>
    </source>
</reference>
<organism evidence="1 2">
    <name type="scientific">Aquipseudomonas alcaligenes</name>
    <name type="common">Pseudomonas alcaligenes</name>
    <dbReference type="NCBI Taxonomy" id="43263"/>
    <lineage>
        <taxon>Bacteria</taxon>
        <taxon>Pseudomonadati</taxon>
        <taxon>Pseudomonadota</taxon>
        <taxon>Gammaproteobacteria</taxon>
        <taxon>Pseudomonadales</taxon>
        <taxon>Pseudomonadaceae</taxon>
        <taxon>Aquipseudomonas</taxon>
    </lineage>
</organism>
<dbReference type="RefSeq" id="WP_280053071.1">
    <property type="nucleotide sequence ID" value="NZ_JAOBYN010000003.1"/>
</dbReference>
<accession>A0AA42MZP3</accession>
<name>A0AA42MZP3_AQUAC</name>
<dbReference type="Proteomes" id="UP001158730">
    <property type="component" value="Unassembled WGS sequence"/>
</dbReference>
<sequence length="106" mass="11994">MNRWNIPHWLEKAVMERDRACIYCAVSFSTPTTRRGDRPSWEHIVNDESIVTLTNIARCCLSCNASKGAKLLRDWLQSPYCLRKNICGATVAPVVRQALLSDSANQ</sequence>